<keyword evidence="2" id="KW-1185">Reference proteome</keyword>
<feature type="non-terminal residue" evidence="1">
    <location>
        <position position="111"/>
    </location>
</feature>
<evidence type="ECO:0000313" key="2">
    <source>
        <dbReference type="Proteomes" id="UP000265520"/>
    </source>
</evidence>
<dbReference type="Gene3D" id="3.60.60.10">
    <property type="entry name" value="Penicillin V Acylase, Chain A"/>
    <property type="match status" value="1"/>
</dbReference>
<organism evidence="1 2">
    <name type="scientific">Trifolium medium</name>
    <dbReference type="NCBI Taxonomy" id="97028"/>
    <lineage>
        <taxon>Eukaryota</taxon>
        <taxon>Viridiplantae</taxon>
        <taxon>Streptophyta</taxon>
        <taxon>Embryophyta</taxon>
        <taxon>Tracheophyta</taxon>
        <taxon>Spermatophyta</taxon>
        <taxon>Magnoliopsida</taxon>
        <taxon>eudicotyledons</taxon>
        <taxon>Gunneridae</taxon>
        <taxon>Pentapetalae</taxon>
        <taxon>rosids</taxon>
        <taxon>fabids</taxon>
        <taxon>Fabales</taxon>
        <taxon>Fabaceae</taxon>
        <taxon>Papilionoideae</taxon>
        <taxon>50 kb inversion clade</taxon>
        <taxon>NPAAA clade</taxon>
        <taxon>Hologalegina</taxon>
        <taxon>IRL clade</taxon>
        <taxon>Trifolieae</taxon>
        <taxon>Trifolium</taxon>
    </lineage>
</organism>
<comment type="caution">
    <text evidence="1">The sequence shown here is derived from an EMBL/GenBank/DDBJ whole genome shotgun (WGS) entry which is preliminary data.</text>
</comment>
<keyword evidence="1" id="KW-0808">Transferase</keyword>
<reference evidence="1 2" key="1">
    <citation type="journal article" date="2018" name="Front. Plant Sci.">
        <title>Red Clover (Trifolium pratense) and Zigzag Clover (T. medium) - A Picture of Genomic Similarities and Differences.</title>
        <authorList>
            <person name="Dluhosova J."/>
            <person name="Istvanek J."/>
            <person name="Nedelnik J."/>
            <person name="Repkova J."/>
        </authorList>
    </citation>
    <scope>NUCLEOTIDE SEQUENCE [LARGE SCALE GENOMIC DNA]</scope>
    <source>
        <strain evidence="2">cv. 10/8</strain>
        <tissue evidence="1">Leaf</tissue>
    </source>
</reference>
<dbReference type="Proteomes" id="UP000265520">
    <property type="component" value="Unassembled WGS sequence"/>
</dbReference>
<evidence type="ECO:0000313" key="1">
    <source>
        <dbReference type="EMBL" id="MCI23909.1"/>
    </source>
</evidence>
<name>A0A392QIX3_9FABA</name>
<dbReference type="PANTHER" id="PTHR34180">
    <property type="entry name" value="PEPTIDASE C45"/>
    <property type="match status" value="1"/>
</dbReference>
<sequence length="111" mass="12334">MSQMHDTPVDTILTLDFKLKAQDESSISRLKRANVMRKTTKEDFLSILGDADDKKNPIYMTGPSLHTLCTAVIDLEEQTLSIIEGNPKKGDVSIGFPLSPKKLINGHNDNH</sequence>
<dbReference type="AlphaFoldDB" id="A0A392QIX3"/>
<dbReference type="EMBL" id="LXQA010138518">
    <property type="protein sequence ID" value="MCI23909.1"/>
    <property type="molecule type" value="Genomic_DNA"/>
</dbReference>
<accession>A0A392QIX3</accession>
<proteinExistence type="predicted"/>
<dbReference type="PANTHER" id="PTHR34180:SF1">
    <property type="entry name" value="BETA-ALANYL-DOPAMINE_CARCININE HYDROLASE"/>
    <property type="match status" value="1"/>
</dbReference>
<dbReference type="GO" id="GO:0016740">
    <property type="term" value="F:transferase activity"/>
    <property type="evidence" value="ECO:0007669"/>
    <property type="project" value="UniProtKB-KW"/>
</dbReference>
<protein>
    <submittedName>
        <fullName evidence="1">Acyl-coenzyme A:6-aminopenicillanic acid acyl-transferase</fullName>
    </submittedName>
</protein>
<dbReference type="InterPro" id="IPR047801">
    <property type="entry name" value="Peptidase_C45"/>
</dbReference>